<dbReference type="InterPro" id="IPR036249">
    <property type="entry name" value="Thioredoxin-like_sf"/>
</dbReference>
<dbReference type="InterPro" id="IPR013766">
    <property type="entry name" value="Thioredoxin_domain"/>
</dbReference>
<comment type="caution">
    <text evidence="2">The sequence shown here is derived from an EMBL/GenBank/DDBJ whole genome shotgun (WGS) entry which is preliminary data.</text>
</comment>
<dbReference type="RefSeq" id="WP_021288976.1">
    <property type="nucleotide sequence ID" value="NZ_BNER01000003.1"/>
</dbReference>
<dbReference type="AlphaFoldDB" id="A0A024QA53"/>
<dbReference type="SUPFAM" id="SSF52833">
    <property type="entry name" value="Thioredoxin-like"/>
    <property type="match status" value="1"/>
</dbReference>
<protein>
    <submittedName>
        <fullName evidence="2">Thioredoxin</fullName>
    </submittedName>
</protein>
<evidence type="ECO:0000313" key="2">
    <source>
        <dbReference type="EMBL" id="CDQ39152.1"/>
    </source>
</evidence>
<accession>A0A024QA53</accession>
<name>A0A024QA53_9BACI</name>
<dbReference type="eggNOG" id="COG0526">
    <property type="taxonomic scope" value="Bacteria"/>
</dbReference>
<dbReference type="Gene3D" id="3.40.30.10">
    <property type="entry name" value="Glutaredoxin"/>
    <property type="match status" value="1"/>
</dbReference>
<reference evidence="3" key="2">
    <citation type="submission" date="2014-05" db="EMBL/GenBank/DDBJ databases">
        <title>Draft genome sequence of Virgibacillus massiliensis Vm-5.</title>
        <authorList>
            <person name="Khelaifia S."/>
            <person name="Croce O."/>
            <person name="Lagier J.C."/>
            <person name="Raoult D."/>
        </authorList>
    </citation>
    <scope>NUCLEOTIDE SEQUENCE [LARGE SCALE GENOMIC DNA]</scope>
    <source>
        <strain evidence="3">Vm-5</strain>
    </source>
</reference>
<dbReference type="EMBL" id="CCDP010000001">
    <property type="protein sequence ID" value="CDQ39152.1"/>
    <property type="molecule type" value="Genomic_DNA"/>
</dbReference>
<keyword evidence="3" id="KW-1185">Reference proteome</keyword>
<evidence type="ECO:0000313" key="3">
    <source>
        <dbReference type="Proteomes" id="UP000028875"/>
    </source>
</evidence>
<feature type="domain" description="Thioredoxin" evidence="1">
    <location>
        <begin position="10"/>
        <end position="86"/>
    </location>
</feature>
<dbReference type="OrthoDB" id="5784238at2"/>
<dbReference type="Proteomes" id="UP000028875">
    <property type="component" value="Unassembled WGS sequence"/>
</dbReference>
<evidence type="ECO:0000259" key="1">
    <source>
        <dbReference type="Pfam" id="PF00085"/>
    </source>
</evidence>
<reference evidence="2 3" key="1">
    <citation type="submission" date="2014-03" db="EMBL/GenBank/DDBJ databases">
        <authorList>
            <person name="Urmite Genomes U."/>
        </authorList>
    </citation>
    <scope>NUCLEOTIDE SEQUENCE [LARGE SCALE GENOMIC DNA]</scope>
    <source>
        <strain evidence="2 3">Vm-5</strain>
    </source>
</reference>
<organism evidence="2 3">
    <name type="scientific">Virgibacillus massiliensis</name>
    <dbReference type="NCBI Taxonomy" id="1462526"/>
    <lineage>
        <taxon>Bacteria</taxon>
        <taxon>Bacillati</taxon>
        <taxon>Bacillota</taxon>
        <taxon>Bacilli</taxon>
        <taxon>Bacillales</taxon>
        <taxon>Bacillaceae</taxon>
        <taxon>Virgibacillus</taxon>
    </lineage>
</organism>
<dbReference type="Pfam" id="PF00085">
    <property type="entry name" value="Thioredoxin"/>
    <property type="match status" value="1"/>
</dbReference>
<sequence>MQLITNDQLKQDNYLLYIFTPFCGTCNLARTMLSKIESVHQEDIFYEMNASLHPEFMQEHQIESVPCLCIKRDGEIIEKVYAFKDIPNIYNFLLTYKPEMFANK</sequence>
<gene>
    <name evidence="2" type="ORF">BN990_01436</name>
</gene>
<proteinExistence type="predicted"/>
<dbReference type="CDD" id="cd02947">
    <property type="entry name" value="TRX_family"/>
    <property type="match status" value="1"/>
</dbReference>
<dbReference type="STRING" id="1462526.BN990_01436"/>